<evidence type="ECO:0000313" key="4">
    <source>
        <dbReference type="EMBL" id="KAK2139151.1"/>
    </source>
</evidence>
<dbReference type="InterPro" id="IPR050780">
    <property type="entry name" value="Mucin_vWF_Thrombospondin_sf"/>
</dbReference>
<evidence type="ECO:0000259" key="3">
    <source>
        <dbReference type="PROSITE" id="PS51233"/>
    </source>
</evidence>
<evidence type="ECO:0000256" key="1">
    <source>
        <dbReference type="ARBA" id="ARBA00023157"/>
    </source>
</evidence>
<reference evidence="4" key="1">
    <citation type="journal article" date="2023" name="Mol. Biol. Evol.">
        <title>Third-Generation Sequencing Reveals the Adaptive Role of the Epigenome in Three Deep-Sea Polychaetes.</title>
        <authorList>
            <person name="Perez M."/>
            <person name="Aroh O."/>
            <person name="Sun Y."/>
            <person name="Lan Y."/>
            <person name="Juniper S.K."/>
            <person name="Young C.R."/>
            <person name="Angers B."/>
            <person name="Qian P.Y."/>
        </authorList>
    </citation>
    <scope>NUCLEOTIDE SEQUENCE</scope>
    <source>
        <strain evidence="4">P08H-3</strain>
    </source>
</reference>
<dbReference type="PROSITE" id="PS51233">
    <property type="entry name" value="VWFD"/>
    <property type="match status" value="1"/>
</dbReference>
<gene>
    <name evidence="4" type="ORF">LSH36_1996g00001</name>
</gene>
<accession>A0AAD9MPP4</accession>
<evidence type="ECO:0000313" key="5">
    <source>
        <dbReference type="Proteomes" id="UP001208570"/>
    </source>
</evidence>
<comment type="caution">
    <text evidence="4">The sequence shown here is derived from an EMBL/GenBank/DDBJ whole genome shotgun (WGS) entry which is preliminary data.</text>
</comment>
<keyword evidence="2" id="KW-0325">Glycoprotein</keyword>
<feature type="non-terminal residue" evidence="4">
    <location>
        <position position="1"/>
    </location>
</feature>
<protein>
    <recommendedName>
        <fullName evidence="3">VWFD domain-containing protein</fullName>
    </recommendedName>
</protein>
<evidence type="ECO:0000256" key="2">
    <source>
        <dbReference type="ARBA" id="ARBA00023180"/>
    </source>
</evidence>
<organism evidence="4 5">
    <name type="scientific">Paralvinella palmiformis</name>
    <dbReference type="NCBI Taxonomy" id="53620"/>
    <lineage>
        <taxon>Eukaryota</taxon>
        <taxon>Metazoa</taxon>
        <taxon>Spiralia</taxon>
        <taxon>Lophotrochozoa</taxon>
        <taxon>Annelida</taxon>
        <taxon>Polychaeta</taxon>
        <taxon>Sedentaria</taxon>
        <taxon>Canalipalpata</taxon>
        <taxon>Terebellida</taxon>
        <taxon>Terebelliformia</taxon>
        <taxon>Alvinellidae</taxon>
        <taxon>Paralvinella</taxon>
    </lineage>
</organism>
<feature type="domain" description="VWFD" evidence="3">
    <location>
        <begin position="138"/>
        <end position="334"/>
    </location>
</feature>
<dbReference type="SMART" id="SM00216">
    <property type="entry name" value="VWD"/>
    <property type="match status" value="1"/>
</dbReference>
<name>A0AAD9MPP4_9ANNE</name>
<sequence>PSKRIIDLYEGDDKPTDLYFFSSLPITCLTSTQNVGQCATILAVSATSNRIAMYQPSTNDFTQIRSCAFKLFYNDWKVNESLAYDEHGPLQLLARRDPQSSNPMSVILNVTVNALPNTAFRNYQLDSITIFVHDQKPGICRIRYDPWITTFDRSSSYSAMQQGYFVYVRSNSIRKFEIQGRHFPCQRGGGSGCSIACAVVVREGKYVLAIDKCNENNELHILKLTTKNRPVNGLEVIDENFLIQMTANPSRTEYMIKTSGGARVVATLRSRGINIQITLSARDKGKTSGLCGTFDDDPTNDFIPNGETASMTYTDWEELNRFIESWRISKEQSLFVGNVYNTPDEAAALFCDCAGNYNRTNTPIEGAKCGLNALEDPLSDVDNPREFVRALIPKYIRNGLVKRKKRETSK</sequence>
<keyword evidence="5" id="KW-1185">Reference proteome</keyword>
<dbReference type="Pfam" id="PF00094">
    <property type="entry name" value="VWD"/>
    <property type="match status" value="1"/>
</dbReference>
<keyword evidence="1" id="KW-1015">Disulfide bond</keyword>
<dbReference type="AlphaFoldDB" id="A0AAD9MPP4"/>
<dbReference type="Proteomes" id="UP001208570">
    <property type="component" value="Unassembled WGS sequence"/>
</dbReference>
<dbReference type="EMBL" id="JAODUP010001985">
    <property type="protein sequence ID" value="KAK2139151.1"/>
    <property type="molecule type" value="Genomic_DNA"/>
</dbReference>
<dbReference type="InterPro" id="IPR001846">
    <property type="entry name" value="VWF_type-D"/>
</dbReference>
<proteinExistence type="predicted"/>
<dbReference type="PANTHER" id="PTHR11339">
    <property type="entry name" value="EXTRACELLULAR MATRIX GLYCOPROTEIN RELATED"/>
    <property type="match status" value="1"/>
</dbReference>